<evidence type="ECO:0000313" key="2">
    <source>
        <dbReference type="Proteomes" id="UP000016666"/>
    </source>
</evidence>
<evidence type="ECO:0008006" key="3">
    <source>
        <dbReference type="Google" id="ProtNLM"/>
    </source>
</evidence>
<dbReference type="GeneTree" id="ENSGT01040000244456"/>
<name>A0A493THV0_ANAPP</name>
<proteinExistence type="predicted"/>
<dbReference type="Ensembl" id="ENSAPLT00000023533.1">
    <property type="protein sequence ID" value="ENSAPLP00000025283.1"/>
    <property type="gene ID" value="ENSAPLG00000028279.1"/>
</dbReference>
<dbReference type="AlphaFoldDB" id="A0A493THV0"/>
<sequence>EARRAGMHWPESSLTSRGTSTSLRLGIFWLRFISPWLRKPPQISDELKDLILRMLDKNPETRITVPEIKFVGNQLGGWSGELPVVKVPLWGDLEFLGIGRKVLSTMSTHFHSSGGVA</sequence>
<protein>
    <recommendedName>
        <fullName evidence="3">Protein kinase domain-containing protein</fullName>
    </recommendedName>
</protein>
<dbReference type="Gene3D" id="1.10.510.10">
    <property type="entry name" value="Transferase(Phosphotransferase) domain 1"/>
    <property type="match status" value="1"/>
</dbReference>
<reference evidence="1" key="3">
    <citation type="submission" date="2025-09" db="UniProtKB">
        <authorList>
            <consortium name="Ensembl"/>
        </authorList>
    </citation>
    <scope>IDENTIFICATION</scope>
</reference>
<keyword evidence="2" id="KW-1185">Reference proteome</keyword>
<organism evidence="1 2">
    <name type="scientific">Anas platyrhynchos platyrhynchos</name>
    <name type="common">Northern mallard</name>
    <dbReference type="NCBI Taxonomy" id="8840"/>
    <lineage>
        <taxon>Eukaryota</taxon>
        <taxon>Metazoa</taxon>
        <taxon>Chordata</taxon>
        <taxon>Craniata</taxon>
        <taxon>Vertebrata</taxon>
        <taxon>Euteleostomi</taxon>
        <taxon>Archelosauria</taxon>
        <taxon>Archosauria</taxon>
        <taxon>Dinosauria</taxon>
        <taxon>Saurischia</taxon>
        <taxon>Theropoda</taxon>
        <taxon>Coelurosauria</taxon>
        <taxon>Aves</taxon>
        <taxon>Neognathae</taxon>
        <taxon>Galloanserae</taxon>
        <taxon>Anseriformes</taxon>
        <taxon>Anatidae</taxon>
        <taxon>Anatinae</taxon>
        <taxon>Anas</taxon>
    </lineage>
</organism>
<accession>A0A493THV0</accession>
<dbReference type="Proteomes" id="UP000016666">
    <property type="component" value="Chromosome 20"/>
</dbReference>
<dbReference type="SUPFAM" id="SSF56112">
    <property type="entry name" value="Protein kinase-like (PK-like)"/>
    <property type="match status" value="1"/>
</dbReference>
<evidence type="ECO:0000313" key="1">
    <source>
        <dbReference type="Ensembl" id="ENSAPLP00000025283.1"/>
    </source>
</evidence>
<reference evidence="1 2" key="1">
    <citation type="submission" date="2017-10" db="EMBL/GenBank/DDBJ databases">
        <title>A new Pekin duck reference genome.</title>
        <authorList>
            <person name="Hou Z.-C."/>
            <person name="Zhou Z.-K."/>
            <person name="Zhu F."/>
            <person name="Hou S.-S."/>
        </authorList>
    </citation>
    <scope>NUCLEOTIDE SEQUENCE [LARGE SCALE GENOMIC DNA]</scope>
</reference>
<reference evidence="1" key="2">
    <citation type="submission" date="2025-08" db="UniProtKB">
        <authorList>
            <consortium name="Ensembl"/>
        </authorList>
    </citation>
    <scope>IDENTIFICATION</scope>
</reference>
<dbReference type="InterPro" id="IPR011009">
    <property type="entry name" value="Kinase-like_dom_sf"/>
</dbReference>